<dbReference type="EMBL" id="ADNC01000005">
    <property type="protein sequence ID" value="EFF41751.1"/>
    <property type="molecule type" value="Genomic_DNA"/>
</dbReference>
<feature type="transmembrane region" description="Helical" evidence="5">
    <location>
        <begin position="196"/>
        <end position="217"/>
    </location>
</feature>
<evidence type="ECO:0000256" key="2">
    <source>
        <dbReference type="ARBA" id="ARBA00022692"/>
    </source>
</evidence>
<feature type="transmembrane region" description="Helical" evidence="5">
    <location>
        <begin position="101"/>
        <end position="124"/>
    </location>
</feature>
<evidence type="ECO:0000256" key="4">
    <source>
        <dbReference type="ARBA" id="ARBA00023136"/>
    </source>
</evidence>
<feature type="transmembrane region" description="Helical" evidence="5">
    <location>
        <begin position="38"/>
        <end position="57"/>
    </location>
</feature>
<dbReference type="eggNOG" id="ENOG5032PIS">
    <property type="taxonomic scope" value="Bacteria"/>
</dbReference>
<sequence length="227" mass="26450">MLNISIEIVSWIATILTIILSIPQLIRVIKDKETKNISFISFWFYRLGMLTWAIYAGLSNSLDPYGLKIIMISSCLSITLNNVLMFYLYFYKKTFSLKIKLIGYVFILLTWLFLIAILIVWLIVPDFRIAPSQTLIFSLIAPAIITFAFLPQLIRSLKTKSWAGFSLVMTILFLVTNLLWSTFWVLQIADRINKNIFYWDIIVALVWQIISIAIYTIQIIKISEWKD</sequence>
<keyword evidence="3 5" id="KW-1133">Transmembrane helix</keyword>
<evidence type="ECO:0000256" key="5">
    <source>
        <dbReference type="SAM" id="Phobius"/>
    </source>
</evidence>
<organism evidence="6 7">
    <name type="scientific">Mycoplasmopsis alligatoris A21JP2</name>
    <dbReference type="NCBI Taxonomy" id="747682"/>
    <lineage>
        <taxon>Bacteria</taxon>
        <taxon>Bacillati</taxon>
        <taxon>Mycoplasmatota</taxon>
        <taxon>Mycoplasmoidales</taxon>
        <taxon>Metamycoplasmataceae</taxon>
        <taxon>Mycoplasmopsis</taxon>
    </lineage>
</organism>
<dbReference type="AlphaFoldDB" id="D4XV79"/>
<reference evidence="6 7" key="1">
    <citation type="submission" date="2010-03" db="EMBL/GenBank/DDBJ databases">
        <authorList>
            <person name="Glass J.I."/>
            <person name="Benders G.A."/>
            <person name="Durkin A.S."/>
            <person name="Farmerie W.G."/>
            <person name="Hlavinka K."/>
            <person name="Hostetler J."/>
            <person name="Jackson J."/>
            <person name="May M.A."/>
            <person name="Miller R.H."/>
            <person name="Paralanov V."/>
            <person name="Radune D."/>
            <person name="Szczypinski B."/>
            <person name="Brown D.R."/>
        </authorList>
    </citation>
    <scope>NUCLEOTIDE SEQUENCE [LARGE SCALE GENOMIC DNA]</scope>
    <source>
        <strain evidence="6 7">A21JP2</strain>
    </source>
</reference>
<dbReference type="OrthoDB" id="398361at2"/>
<comment type="subcellular location">
    <subcellularLocation>
        <location evidence="1">Membrane</location>
        <topology evidence="1">Multi-pass membrane protein</topology>
    </subcellularLocation>
</comment>
<gene>
    <name evidence="6" type="ORF">MALL_0237</name>
</gene>
<evidence type="ECO:0000313" key="7">
    <source>
        <dbReference type="Proteomes" id="UP000004757"/>
    </source>
</evidence>
<feature type="transmembrane region" description="Helical" evidence="5">
    <location>
        <begin position="6"/>
        <end position="26"/>
    </location>
</feature>
<evidence type="ECO:0000256" key="1">
    <source>
        <dbReference type="ARBA" id="ARBA00004141"/>
    </source>
</evidence>
<comment type="caution">
    <text evidence="6">The sequence shown here is derived from an EMBL/GenBank/DDBJ whole genome shotgun (WGS) entry which is preliminary data.</text>
</comment>
<accession>D4XV79</accession>
<dbReference type="Proteomes" id="UP000004757">
    <property type="component" value="Unassembled WGS sequence"/>
</dbReference>
<protein>
    <recommendedName>
        <fullName evidence="8">PQ loop repeat protein</fullName>
    </recommendedName>
</protein>
<feature type="transmembrane region" description="Helical" evidence="5">
    <location>
        <begin position="130"/>
        <end position="150"/>
    </location>
</feature>
<keyword evidence="7" id="KW-1185">Reference proteome</keyword>
<dbReference type="Pfam" id="PF04193">
    <property type="entry name" value="PQ-loop"/>
    <property type="match status" value="2"/>
</dbReference>
<keyword evidence="2 5" id="KW-0812">Transmembrane</keyword>
<evidence type="ECO:0008006" key="8">
    <source>
        <dbReference type="Google" id="ProtNLM"/>
    </source>
</evidence>
<feature type="transmembrane region" description="Helical" evidence="5">
    <location>
        <begin position="69"/>
        <end position="89"/>
    </location>
</feature>
<dbReference type="GO" id="GO:0016020">
    <property type="term" value="C:membrane"/>
    <property type="evidence" value="ECO:0007669"/>
    <property type="project" value="UniProtKB-SubCell"/>
</dbReference>
<name>D4XV79_9BACT</name>
<dbReference type="InterPro" id="IPR006603">
    <property type="entry name" value="PQ-loop_rpt"/>
</dbReference>
<evidence type="ECO:0000256" key="3">
    <source>
        <dbReference type="ARBA" id="ARBA00022989"/>
    </source>
</evidence>
<keyword evidence="4 5" id="KW-0472">Membrane</keyword>
<dbReference type="Gene3D" id="1.20.1280.290">
    <property type="match status" value="2"/>
</dbReference>
<dbReference type="RefSeq" id="WP_005683231.1">
    <property type="nucleotide sequence ID" value="NZ_ADNC01000005.1"/>
</dbReference>
<evidence type="ECO:0000313" key="6">
    <source>
        <dbReference type="EMBL" id="EFF41751.1"/>
    </source>
</evidence>
<feature type="transmembrane region" description="Helical" evidence="5">
    <location>
        <begin position="162"/>
        <end position="184"/>
    </location>
</feature>
<proteinExistence type="predicted"/>